<dbReference type="GO" id="GO:0048038">
    <property type="term" value="F:quinone binding"/>
    <property type="evidence" value="ECO:0007669"/>
    <property type="project" value="InterPro"/>
</dbReference>
<evidence type="ECO:0000259" key="1">
    <source>
        <dbReference type="Pfam" id="PF00346"/>
    </source>
</evidence>
<dbReference type="InterPro" id="IPR001135">
    <property type="entry name" value="NADH_Q_OxRdtase_suD"/>
</dbReference>
<accession>A0A0F8Z8R6</accession>
<dbReference type="EMBL" id="LAZR01049223">
    <property type="protein sequence ID" value="KKK90143.1"/>
    <property type="molecule type" value="Genomic_DNA"/>
</dbReference>
<comment type="caution">
    <text evidence="2">The sequence shown here is derived from an EMBL/GenBank/DDBJ whole genome shotgun (WGS) entry which is preliminary data.</text>
</comment>
<reference evidence="2" key="1">
    <citation type="journal article" date="2015" name="Nature">
        <title>Complex archaea that bridge the gap between prokaryotes and eukaryotes.</title>
        <authorList>
            <person name="Spang A."/>
            <person name="Saw J.H."/>
            <person name="Jorgensen S.L."/>
            <person name="Zaremba-Niedzwiedzka K."/>
            <person name="Martijn J."/>
            <person name="Lind A.E."/>
            <person name="van Eijk R."/>
            <person name="Schleper C."/>
            <person name="Guy L."/>
            <person name="Ettema T.J."/>
        </authorList>
    </citation>
    <scope>NUCLEOTIDE SEQUENCE</scope>
</reference>
<name>A0A0F8Z8R6_9ZZZZ</name>
<feature type="domain" description="NADH-quinone oxidoreductase subunit D" evidence="1">
    <location>
        <begin position="2"/>
        <end position="31"/>
    </location>
</feature>
<dbReference type="AlphaFoldDB" id="A0A0F8Z8R6"/>
<proteinExistence type="predicted"/>
<organism evidence="2">
    <name type="scientific">marine sediment metagenome</name>
    <dbReference type="NCBI Taxonomy" id="412755"/>
    <lineage>
        <taxon>unclassified sequences</taxon>
        <taxon>metagenomes</taxon>
        <taxon>ecological metagenomes</taxon>
    </lineage>
</organism>
<dbReference type="GO" id="GO:0051287">
    <property type="term" value="F:NAD binding"/>
    <property type="evidence" value="ECO:0007669"/>
    <property type="project" value="InterPro"/>
</dbReference>
<feature type="non-terminal residue" evidence="2">
    <location>
        <position position="1"/>
    </location>
</feature>
<dbReference type="Pfam" id="PF00346">
    <property type="entry name" value="Complex1_49kDa"/>
    <property type="match status" value="1"/>
</dbReference>
<gene>
    <name evidence="2" type="ORF">LCGC14_2725980</name>
</gene>
<protein>
    <recommendedName>
        <fullName evidence="1">NADH-quinone oxidoreductase subunit D domain-containing protein</fullName>
    </recommendedName>
</protein>
<dbReference type="GO" id="GO:0016651">
    <property type="term" value="F:oxidoreductase activity, acting on NAD(P)H"/>
    <property type="evidence" value="ECO:0007669"/>
    <property type="project" value="InterPro"/>
</dbReference>
<evidence type="ECO:0000313" key="2">
    <source>
        <dbReference type="EMBL" id="KKK90143.1"/>
    </source>
</evidence>
<sequence>ALFPHLIRGHMLSDVVAVLGSLNTIAAELDR</sequence>